<dbReference type="EMBL" id="BMMK01000019">
    <property type="protein sequence ID" value="GGM64712.1"/>
    <property type="molecule type" value="Genomic_DNA"/>
</dbReference>
<proteinExistence type="predicted"/>
<dbReference type="AlphaFoldDB" id="A0A8J3CDU5"/>
<dbReference type="InterPro" id="IPR021145">
    <property type="entry name" value="Portal_protein_SPP1_Gp6-like"/>
</dbReference>
<evidence type="ECO:0008006" key="4">
    <source>
        <dbReference type="Google" id="ProtNLM"/>
    </source>
</evidence>
<reference evidence="2" key="1">
    <citation type="journal article" date="2014" name="Int. J. Syst. Evol. Microbiol.">
        <title>Complete genome sequence of Corynebacterium casei LMG S-19264T (=DSM 44701T), isolated from a smear-ripened cheese.</title>
        <authorList>
            <consortium name="US DOE Joint Genome Institute (JGI-PGF)"/>
            <person name="Walter F."/>
            <person name="Albersmeier A."/>
            <person name="Kalinowski J."/>
            <person name="Ruckert C."/>
        </authorList>
    </citation>
    <scope>NUCLEOTIDE SEQUENCE</scope>
    <source>
        <strain evidence="2">CGMCC 4.5737</strain>
    </source>
</reference>
<feature type="region of interest" description="Disordered" evidence="1">
    <location>
        <begin position="427"/>
        <end position="463"/>
    </location>
</feature>
<comment type="caution">
    <text evidence="2">The sequence shown here is derived from an EMBL/GenBank/DDBJ whole genome shotgun (WGS) entry which is preliminary data.</text>
</comment>
<protein>
    <recommendedName>
        <fullName evidence="4">Phage portal protein</fullName>
    </recommendedName>
</protein>
<keyword evidence="3" id="KW-1185">Reference proteome</keyword>
<evidence type="ECO:0000313" key="3">
    <source>
        <dbReference type="Proteomes" id="UP000637578"/>
    </source>
</evidence>
<reference evidence="2" key="2">
    <citation type="submission" date="2020-09" db="EMBL/GenBank/DDBJ databases">
        <authorList>
            <person name="Sun Q."/>
            <person name="Zhou Y."/>
        </authorList>
    </citation>
    <scope>NUCLEOTIDE SEQUENCE</scope>
    <source>
        <strain evidence="2">CGMCC 4.5737</strain>
    </source>
</reference>
<gene>
    <name evidence="2" type="ORF">GCM10012275_39150</name>
</gene>
<accession>A0A8J3CDU5</accession>
<sequence length="463" mass="50953">MTSVGEHVDRLSHLITSAKPKLTTNEQYYEAEHRLKALGVATPPEMRHLVAAIGWPRMYVDSVEERLDVEGFRLAGRSDGDERLWSWWQANGLDEESGLGHLEALIHGRAYVTVAAPDPGSAEADQDAPVIRAESPLTMIAETDPRTRQITRALRLYRSPDAPSDDAATLYLPDETLFLQRDSPAGRWSIVNRVAHQLGVVPVVPLVNRARLADRAGQSEITPEIRSVTDTAARIAMDMQAAAELMAVPQRLLFGVSRDEFTADPDNPGAALEAYYARIMAFENEAGKALQFAAADLRNFTEVLGELAKQVASYTGLPPQYLSFSSDNPASAEAIRSSEARLIKKAERKARLFGGSWEQVMRLGMRIMGDSVPEDAYRLETVWRDPATPTYASKADAASKLYANGMGIIPLERARIDMGYTSEERREMRRWDAHTPTSQLAALMQPRSPGAGEDGGQEGEHAA</sequence>
<evidence type="ECO:0000313" key="2">
    <source>
        <dbReference type="EMBL" id="GGM64712.1"/>
    </source>
</evidence>
<dbReference type="RefSeq" id="WP_189059746.1">
    <property type="nucleotide sequence ID" value="NZ_BMMK01000019.1"/>
</dbReference>
<name>A0A8J3CDU5_9PSEU</name>
<dbReference type="Proteomes" id="UP000637578">
    <property type="component" value="Unassembled WGS sequence"/>
</dbReference>
<dbReference type="Pfam" id="PF05133">
    <property type="entry name" value="SPP1_portal"/>
    <property type="match status" value="1"/>
</dbReference>
<evidence type="ECO:0000256" key="1">
    <source>
        <dbReference type="SAM" id="MobiDB-lite"/>
    </source>
</evidence>
<organism evidence="2 3">
    <name type="scientific">Longimycelium tulufanense</name>
    <dbReference type="NCBI Taxonomy" id="907463"/>
    <lineage>
        <taxon>Bacteria</taxon>
        <taxon>Bacillati</taxon>
        <taxon>Actinomycetota</taxon>
        <taxon>Actinomycetes</taxon>
        <taxon>Pseudonocardiales</taxon>
        <taxon>Pseudonocardiaceae</taxon>
        <taxon>Longimycelium</taxon>
    </lineage>
</organism>